<evidence type="ECO:0000256" key="1">
    <source>
        <dbReference type="ARBA" id="ARBA00004496"/>
    </source>
</evidence>
<comment type="subunit">
    <text evidence="10">Homodimer.</text>
</comment>
<dbReference type="GO" id="GO:0097588">
    <property type="term" value="P:archaeal or bacterial-type flagellum-dependent cell motility"/>
    <property type="evidence" value="ECO:0007669"/>
    <property type="project" value="UniProtKB-KW"/>
</dbReference>
<evidence type="ECO:0000256" key="5">
    <source>
        <dbReference type="ARBA" id="ARBA00022500"/>
    </source>
</evidence>
<evidence type="ECO:0000313" key="14">
    <source>
        <dbReference type="Proteomes" id="UP000199677"/>
    </source>
</evidence>
<evidence type="ECO:0000256" key="10">
    <source>
        <dbReference type="PIRNR" id="PIRNR002884"/>
    </source>
</evidence>
<comment type="function">
    <text evidence="10">Plays an important role in bacterial chemotaxis signal transduction pathway by accelerating the dephosphorylation of phosphorylated CheY (CheY-P).</text>
</comment>
<name>A0A1H0AVZ0_9GAMM</name>
<dbReference type="GO" id="GO:0009288">
    <property type="term" value="C:bacterial-type flagellum"/>
    <property type="evidence" value="ECO:0007669"/>
    <property type="project" value="InterPro"/>
</dbReference>
<dbReference type="EC" id="3.1.3.-" evidence="10"/>
<dbReference type="GO" id="GO:0006935">
    <property type="term" value="P:chemotaxis"/>
    <property type="evidence" value="ECO:0007669"/>
    <property type="project" value="UniProtKB-KW"/>
</dbReference>
<dbReference type="AlphaFoldDB" id="A0A1H0AVZ0"/>
<dbReference type="GO" id="GO:0050920">
    <property type="term" value="P:regulation of chemotaxis"/>
    <property type="evidence" value="ECO:0007669"/>
    <property type="project" value="InterPro"/>
</dbReference>
<evidence type="ECO:0000256" key="11">
    <source>
        <dbReference type="PIRSR" id="PIRSR002884-1"/>
    </source>
</evidence>
<accession>A0A1H0AVZ0</accession>
<sequence>MSQNEQSGSTQLSDEAAEDLIHRVGKLTRMLRENMRELGLDKEIEKAAEAIPDARDRLHYVATMTEQAADRSLNAIDRAQPLQDQLSDQAEALDKRWSDWFEAPQELDEAKALVKETRGYLGSVPEMTAATNKELMEIMMAQDFQDLTGQVIKKMMDVIREIEHQLVQVLIDNVPGAHARETMQRKAEDQWKNENARRNEDLLNGPQVKDNAPDIVTGQDQVDDLLDELGF</sequence>
<evidence type="ECO:0000256" key="4">
    <source>
        <dbReference type="ARBA" id="ARBA00022490"/>
    </source>
</evidence>
<proteinExistence type="inferred from homology"/>
<keyword evidence="5 10" id="KW-0145">Chemotaxis</keyword>
<dbReference type="EMBL" id="FNII01000004">
    <property type="protein sequence ID" value="SDN37376.1"/>
    <property type="molecule type" value="Genomic_DNA"/>
</dbReference>
<evidence type="ECO:0000256" key="2">
    <source>
        <dbReference type="ARBA" id="ARBA00005908"/>
    </source>
</evidence>
<dbReference type="RefSeq" id="WP_089703729.1">
    <property type="nucleotide sequence ID" value="NZ_FNII01000004.1"/>
</dbReference>
<dbReference type="STRING" id="416873.SAMN04487951_104268"/>
<evidence type="ECO:0000256" key="6">
    <source>
        <dbReference type="ARBA" id="ARBA00022779"/>
    </source>
</evidence>
<keyword evidence="8 10" id="KW-0904">Protein phosphatase</keyword>
<evidence type="ECO:0000313" key="13">
    <source>
        <dbReference type="EMBL" id="SDN37376.1"/>
    </source>
</evidence>
<feature type="region of interest" description="Disordered" evidence="12">
    <location>
        <begin position="198"/>
        <end position="219"/>
    </location>
</feature>
<dbReference type="PIRSF" id="PIRSF002884">
    <property type="entry name" value="CheZ"/>
    <property type="match status" value="1"/>
</dbReference>
<dbReference type="SUPFAM" id="SSF75708">
    <property type="entry name" value="Chemotaxis phosphatase CheZ"/>
    <property type="match status" value="1"/>
</dbReference>
<dbReference type="Pfam" id="PF04344">
    <property type="entry name" value="CheZ"/>
    <property type="match status" value="1"/>
</dbReference>
<evidence type="ECO:0000256" key="9">
    <source>
        <dbReference type="ARBA" id="ARBA00029599"/>
    </source>
</evidence>
<organism evidence="13 14">
    <name type="scientific">Vreelandella arcis</name>
    <dbReference type="NCBI Taxonomy" id="416873"/>
    <lineage>
        <taxon>Bacteria</taxon>
        <taxon>Pseudomonadati</taxon>
        <taxon>Pseudomonadota</taxon>
        <taxon>Gammaproteobacteria</taxon>
        <taxon>Oceanospirillales</taxon>
        <taxon>Halomonadaceae</taxon>
        <taxon>Vreelandella</taxon>
    </lineage>
</organism>
<keyword evidence="7 10" id="KW-0378">Hydrolase</keyword>
<evidence type="ECO:0000256" key="12">
    <source>
        <dbReference type="SAM" id="MobiDB-lite"/>
    </source>
</evidence>
<keyword evidence="14" id="KW-1185">Reference proteome</keyword>
<dbReference type="InterPro" id="IPR050992">
    <property type="entry name" value="CheZ_family_phosphatases"/>
</dbReference>
<comment type="similarity">
    <text evidence="2 10">Belongs to the CheZ family.</text>
</comment>
<dbReference type="GO" id="GO:0004721">
    <property type="term" value="F:phosphoprotein phosphatase activity"/>
    <property type="evidence" value="ECO:0007669"/>
    <property type="project" value="UniProtKB-KW"/>
</dbReference>
<dbReference type="PANTHER" id="PTHR43693">
    <property type="entry name" value="PROTEIN PHOSPHATASE CHEZ"/>
    <property type="match status" value="1"/>
</dbReference>
<dbReference type="Proteomes" id="UP000199677">
    <property type="component" value="Unassembled WGS sequence"/>
</dbReference>
<dbReference type="InterPro" id="IPR007439">
    <property type="entry name" value="Chemotax_Pase_CheZ"/>
</dbReference>
<dbReference type="OrthoDB" id="9773007at2"/>
<protein>
    <recommendedName>
        <fullName evidence="3 10">Protein phosphatase CheZ</fullName>
        <ecNumber evidence="10">3.1.3.-</ecNumber>
    </recommendedName>
    <alternativeName>
        <fullName evidence="9 10">Chemotaxis protein CheZ</fullName>
    </alternativeName>
</protein>
<dbReference type="PANTHER" id="PTHR43693:SF1">
    <property type="entry name" value="PROTEIN PHOSPHATASE CHEZ"/>
    <property type="match status" value="1"/>
</dbReference>
<keyword evidence="4 10" id="KW-0963">Cytoplasm</keyword>
<dbReference type="GO" id="GO:0005737">
    <property type="term" value="C:cytoplasm"/>
    <property type="evidence" value="ECO:0007669"/>
    <property type="project" value="UniProtKB-SubCell"/>
</dbReference>
<evidence type="ECO:0000256" key="3">
    <source>
        <dbReference type="ARBA" id="ARBA00018484"/>
    </source>
</evidence>
<evidence type="ECO:0000256" key="7">
    <source>
        <dbReference type="ARBA" id="ARBA00022801"/>
    </source>
</evidence>
<keyword evidence="6 10" id="KW-0283">Flagellar rotation</keyword>
<feature type="site" description="Enhances dephosphorylation of CheY-P" evidence="11">
    <location>
        <position position="150"/>
    </location>
</feature>
<dbReference type="Gene3D" id="1.10.287.500">
    <property type="entry name" value="Helix hairpin bin"/>
    <property type="match status" value="1"/>
</dbReference>
<evidence type="ECO:0000256" key="8">
    <source>
        <dbReference type="ARBA" id="ARBA00022912"/>
    </source>
</evidence>
<reference evidence="14" key="1">
    <citation type="submission" date="2016-10" db="EMBL/GenBank/DDBJ databases">
        <authorList>
            <person name="Varghese N."/>
            <person name="Submissions S."/>
        </authorList>
    </citation>
    <scope>NUCLEOTIDE SEQUENCE [LARGE SCALE GENOMIC DNA]</scope>
    <source>
        <strain evidence="14">CGMCC 1.6494</strain>
    </source>
</reference>
<gene>
    <name evidence="13" type="ORF">SAMN04487951_104268</name>
</gene>
<comment type="subcellular location">
    <subcellularLocation>
        <location evidence="1 10">Cytoplasm</location>
    </subcellularLocation>
</comment>
<dbReference type="NCBIfam" id="NF008368">
    <property type="entry name" value="PRK11166.1"/>
    <property type="match status" value="1"/>
</dbReference>